<comment type="caution">
    <text evidence="1">The sequence shown here is derived from an EMBL/GenBank/DDBJ whole genome shotgun (WGS) entry which is preliminary data.</text>
</comment>
<gene>
    <name evidence="1" type="ORF">KUCAC02_021393</name>
</gene>
<name>A0ACB9XFZ3_CHAAC</name>
<evidence type="ECO:0000313" key="1">
    <source>
        <dbReference type="EMBL" id="KAI4825722.1"/>
    </source>
</evidence>
<dbReference type="EMBL" id="CM043790">
    <property type="protein sequence ID" value="KAI4825722.1"/>
    <property type="molecule type" value="Genomic_DNA"/>
</dbReference>
<sequence length="90" mass="9757">HPSPLGFYYSLASRHTESHVKAGHRALPAPSIQATSFPSNYSSSHPESRGQRWTRLAAERLMAGNGEGRMNPGQMGINKETGLKDASCYG</sequence>
<feature type="non-terminal residue" evidence="1">
    <location>
        <position position="1"/>
    </location>
</feature>
<accession>A0ACB9XFZ3</accession>
<evidence type="ECO:0000313" key="2">
    <source>
        <dbReference type="Proteomes" id="UP001057452"/>
    </source>
</evidence>
<keyword evidence="2" id="KW-1185">Reference proteome</keyword>
<organism evidence="1 2">
    <name type="scientific">Chaenocephalus aceratus</name>
    <name type="common">Blackfin icefish</name>
    <name type="synonym">Chaenichthys aceratus</name>
    <dbReference type="NCBI Taxonomy" id="36190"/>
    <lineage>
        <taxon>Eukaryota</taxon>
        <taxon>Metazoa</taxon>
        <taxon>Chordata</taxon>
        <taxon>Craniata</taxon>
        <taxon>Vertebrata</taxon>
        <taxon>Euteleostomi</taxon>
        <taxon>Actinopterygii</taxon>
        <taxon>Neopterygii</taxon>
        <taxon>Teleostei</taxon>
        <taxon>Neoteleostei</taxon>
        <taxon>Acanthomorphata</taxon>
        <taxon>Eupercaria</taxon>
        <taxon>Perciformes</taxon>
        <taxon>Notothenioidei</taxon>
        <taxon>Channichthyidae</taxon>
        <taxon>Chaenocephalus</taxon>
    </lineage>
</organism>
<protein>
    <submittedName>
        <fullName evidence="1">Uncharacterized protein</fullName>
    </submittedName>
</protein>
<feature type="non-terminal residue" evidence="1">
    <location>
        <position position="90"/>
    </location>
</feature>
<proteinExistence type="predicted"/>
<reference evidence="1" key="1">
    <citation type="submission" date="2022-05" db="EMBL/GenBank/DDBJ databases">
        <title>Chromosome-level genome of Chaenocephalus aceratus.</title>
        <authorList>
            <person name="Park H."/>
        </authorList>
    </citation>
    <scope>NUCLEOTIDE SEQUENCE</scope>
    <source>
        <strain evidence="1">KU_202001</strain>
    </source>
</reference>
<dbReference type="Proteomes" id="UP001057452">
    <property type="component" value="Chromosome 6"/>
</dbReference>